<dbReference type="EMBL" id="CAIT01000005">
    <property type="protein sequence ID" value="CCH52625.1"/>
    <property type="molecule type" value="Genomic_DNA"/>
</dbReference>
<evidence type="ECO:0000313" key="1">
    <source>
        <dbReference type="EMBL" id="CCH52625.1"/>
    </source>
</evidence>
<sequence length="48" mass="5488">MAIRLPDLPHPESLPLGFPDYLRYSTIYILRRINPSFSANRSTLNALS</sequence>
<proteinExistence type="predicted"/>
<dbReference type="Proteomes" id="UP000009309">
    <property type="component" value="Unassembled WGS sequence"/>
</dbReference>
<dbReference type="STRING" id="1185876.BN8_01639"/>
<keyword evidence="2" id="KW-1185">Reference proteome</keyword>
<organism evidence="1 2">
    <name type="scientific">Fibrisoma limi BUZ 3</name>
    <dbReference type="NCBI Taxonomy" id="1185876"/>
    <lineage>
        <taxon>Bacteria</taxon>
        <taxon>Pseudomonadati</taxon>
        <taxon>Bacteroidota</taxon>
        <taxon>Cytophagia</taxon>
        <taxon>Cytophagales</taxon>
        <taxon>Spirosomataceae</taxon>
        <taxon>Fibrisoma</taxon>
    </lineage>
</organism>
<accession>I2GFF0</accession>
<dbReference type="AlphaFoldDB" id="I2GFF0"/>
<gene>
    <name evidence="1" type="ORF">BN8_01639</name>
</gene>
<comment type="caution">
    <text evidence="1">The sequence shown here is derived from an EMBL/GenBank/DDBJ whole genome shotgun (WGS) entry which is preliminary data.</text>
</comment>
<evidence type="ECO:0000313" key="2">
    <source>
        <dbReference type="Proteomes" id="UP000009309"/>
    </source>
</evidence>
<name>I2GFF0_9BACT</name>
<protein>
    <submittedName>
        <fullName evidence="1">Uncharacterized protein</fullName>
    </submittedName>
</protein>
<reference evidence="1 2" key="1">
    <citation type="journal article" date="2012" name="J. Bacteriol.">
        <title>Genome Sequence of the Filamentous Bacterium Fibrisoma limi BUZ 3T.</title>
        <authorList>
            <person name="Filippini M."/>
            <person name="Qi W."/>
            <person name="Jaenicke S."/>
            <person name="Goesmann A."/>
            <person name="Smits T.H."/>
            <person name="Bagheri H.C."/>
        </authorList>
    </citation>
    <scope>NUCLEOTIDE SEQUENCE [LARGE SCALE GENOMIC DNA]</scope>
    <source>
        <strain evidence="2">BUZ 3T</strain>
    </source>
</reference>